<sequence length="304" mass="31774">MEAAGISYADLLTCQGLHPERRRAPFVPGWDVVGVVESVGSEVDQVRVGDRVAALTIVGGWAEYAVVPGRWVVPVPDGLPQTPATGVMDRLFAGPTPAEQARGLQFLASGATGFSDLSLSQQIARVRLAGGCSSGGPTVSIAGEIFPLLLVRHGGRRQGLRPAGPDRATHRSGGLHPGVPGAVTPAQPERPGCDRGMQGPPPQRAGRSTSASSIATTGDALMVVDEVTTAVEHQLAAVELDRPRMVRGVPVHQVDPGVDEPTGEADVSPWHVVPSVDRHAPCSRRPGASATRQRTPAQRCRSRA</sequence>
<name>A0A1M7UXU4_9ACTN</name>
<dbReference type="GO" id="GO:0016651">
    <property type="term" value="F:oxidoreductase activity, acting on NAD(P)H"/>
    <property type="evidence" value="ECO:0007669"/>
    <property type="project" value="TreeGrafter"/>
</dbReference>
<feature type="region of interest" description="Disordered" evidence="3">
    <location>
        <begin position="157"/>
        <end position="213"/>
    </location>
</feature>
<evidence type="ECO:0000313" key="5">
    <source>
        <dbReference type="EMBL" id="SHN87750.1"/>
    </source>
</evidence>
<dbReference type="EMBL" id="FRDM01000036">
    <property type="protein sequence ID" value="SHN87750.1"/>
    <property type="molecule type" value="Genomic_DNA"/>
</dbReference>
<dbReference type="GO" id="GO:0070402">
    <property type="term" value="F:NADPH binding"/>
    <property type="evidence" value="ECO:0007669"/>
    <property type="project" value="TreeGrafter"/>
</dbReference>
<feature type="domain" description="Alcohol dehydrogenase-like N-terminal" evidence="4">
    <location>
        <begin position="1"/>
        <end position="77"/>
    </location>
</feature>
<dbReference type="Proteomes" id="UP000184428">
    <property type="component" value="Unassembled WGS sequence"/>
</dbReference>
<dbReference type="InterPro" id="IPR011032">
    <property type="entry name" value="GroES-like_sf"/>
</dbReference>
<reference evidence="5 6" key="1">
    <citation type="submission" date="2016-12" db="EMBL/GenBank/DDBJ databases">
        <authorList>
            <person name="Song W.-J."/>
            <person name="Kurnit D.M."/>
        </authorList>
    </citation>
    <scope>NUCLEOTIDE SEQUENCE [LARGE SCALE GENOMIC DNA]</scope>
    <source>
        <strain evidence="5 6">DSM 43162</strain>
    </source>
</reference>
<dbReference type="Pfam" id="PF08240">
    <property type="entry name" value="ADH_N"/>
    <property type="match status" value="1"/>
</dbReference>
<protein>
    <submittedName>
        <fullName evidence="5">Alcohol dehydrogenase GroES-like domain-containing protein</fullName>
    </submittedName>
</protein>
<dbReference type="SUPFAM" id="SSF50129">
    <property type="entry name" value="GroES-like"/>
    <property type="match status" value="1"/>
</dbReference>
<dbReference type="AlphaFoldDB" id="A0A1M7UXU4"/>
<keyword evidence="2" id="KW-0560">Oxidoreductase</keyword>
<evidence type="ECO:0000256" key="2">
    <source>
        <dbReference type="ARBA" id="ARBA00023002"/>
    </source>
</evidence>
<keyword evidence="1" id="KW-0521">NADP</keyword>
<proteinExistence type="predicted"/>
<evidence type="ECO:0000256" key="3">
    <source>
        <dbReference type="SAM" id="MobiDB-lite"/>
    </source>
</evidence>
<dbReference type="InterPro" id="IPR013154">
    <property type="entry name" value="ADH-like_N"/>
</dbReference>
<dbReference type="Gene3D" id="3.90.180.10">
    <property type="entry name" value="Medium-chain alcohol dehydrogenases, catalytic domain"/>
    <property type="match status" value="1"/>
</dbReference>
<evidence type="ECO:0000256" key="1">
    <source>
        <dbReference type="ARBA" id="ARBA00022857"/>
    </source>
</evidence>
<evidence type="ECO:0000259" key="4">
    <source>
        <dbReference type="Pfam" id="PF08240"/>
    </source>
</evidence>
<dbReference type="PANTHER" id="PTHR48106">
    <property type="entry name" value="QUINONE OXIDOREDUCTASE PIG3-RELATED"/>
    <property type="match status" value="1"/>
</dbReference>
<organism evidence="5 6">
    <name type="scientific">Geodermatophilus obscurus</name>
    <dbReference type="NCBI Taxonomy" id="1861"/>
    <lineage>
        <taxon>Bacteria</taxon>
        <taxon>Bacillati</taxon>
        <taxon>Actinomycetota</taxon>
        <taxon>Actinomycetes</taxon>
        <taxon>Geodermatophilales</taxon>
        <taxon>Geodermatophilaceae</taxon>
        <taxon>Geodermatophilus</taxon>
    </lineage>
</organism>
<evidence type="ECO:0000313" key="6">
    <source>
        <dbReference type="Proteomes" id="UP000184428"/>
    </source>
</evidence>
<gene>
    <name evidence="5" type="ORF">SAMN05660350_04227</name>
</gene>
<accession>A0A1M7UXU4</accession>
<feature type="region of interest" description="Disordered" evidence="3">
    <location>
        <begin position="276"/>
        <end position="304"/>
    </location>
</feature>